<keyword evidence="6" id="KW-0808">Transferase</keyword>
<evidence type="ECO:0000256" key="6">
    <source>
        <dbReference type="ARBA" id="ARBA00022679"/>
    </source>
</evidence>
<dbReference type="KEGG" id="fku:FGKAn22_23560"/>
<keyword evidence="15" id="KW-1185">Reference proteome</keyword>
<evidence type="ECO:0000256" key="11">
    <source>
        <dbReference type="ARBA" id="ARBA00044190"/>
    </source>
</evidence>
<dbReference type="Proteomes" id="UP001319121">
    <property type="component" value="Chromosome"/>
</dbReference>
<evidence type="ECO:0000256" key="10">
    <source>
        <dbReference type="ARBA" id="ARBA00044041"/>
    </source>
</evidence>
<comment type="similarity">
    <text evidence="9">Belongs to the glycosyltransferase 9 family.</text>
</comment>
<dbReference type="Pfam" id="PF01075">
    <property type="entry name" value="Glyco_transf_9"/>
    <property type="match status" value="1"/>
</dbReference>
<comment type="pathway">
    <text evidence="2">Bacterial outer membrane biogenesis; LPS core biosynthesis.</text>
</comment>
<organism evidence="14 15">
    <name type="scientific">Ferrigenium kumadai</name>
    <dbReference type="NCBI Taxonomy" id="1682490"/>
    <lineage>
        <taxon>Bacteria</taxon>
        <taxon>Pseudomonadati</taxon>
        <taxon>Pseudomonadota</taxon>
        <taxon>Betaproteobacteria</taxon>
        <taxon>Nitrosomonadales</taxon>
        <taxon>Gallionellaceae</taxon>
        <taxon>Ferrigenium</taxon>
    </lineage>
</organism>
<evidence type="ECO:0000256" key="5">
    <source>
        <dbReference type="ARBA" id="ARBA00022676"/>
    </source>
</evidence>
<dbReference type="EC" id="2.4.99.23" evidence="10"/>
<evidence type="ECO:0000256" key="12">
    <source>
        <dbReference type="ARBA" id="ARBA00044330"/>
    </source>
</evidence>
<dbReference type="GO" id="GO:0005829">
    <property type="term" value="C:cytosol"/>
    <property type="evidence" value="ECO:0007669"/>
    <property type="project" value="TreeGrafter"/>
</dbReference>
<keyword evidence="8" id="KW-0472">Membrane</keyword>
<evidence type="ECO:0000313" key="15">
    <source>
        <dbReference type="Proteomes" id="UP001319121"/>
    </source>
</evidence>
<evidence type="ECO:0000256" key="13">
    <source>
        <dbReference type="ARBA" id="ARBA00049201"/>
    </source>
</evidence>
<comment type="subcellular location">
    <subcellularLocation>
        <location evidence="1">Cell inner membrane</location>
        <topology evidence="1">Peripheral membrane protein</topology>
        <orientation evidence="1">Cytoplasmic side</orientation>
    </subcellularLocation>
</comment>
<protein>
    <recommendedName>
        <fullName evidence="11">Lipopolysaccharide heptosyltransferase 1</fullName>
        <ecNumber evidence="10">2.4.99.23</ecNumber>
    </recommendedName>
    <alternativeName>
        <fullName evidence="12">ADP-heptose:lipopolysaccharide heptosyltransferase I</fullName>
    </alternativeName>
</protein>
<dbReference type="InterPro" id="IPR051199">
    <property type="entry name" value="LPS_LOS_Heptosyltrfase"/>
</dbReference>
<name>A0AAN1T0U4_9PROT</name>
<dbReference type="EMBL" id="AP019536">
    <property type="protein sequence ID" value="BBJ00664.1"/>
    <property type="molecule type" value="Genomic_DNA"/>
</dbReference>
<dbReference type="InterPro" id="IPR011908">
    <property type="entry name" value="LipoPS_heptosylTferase-I"/>
</dbReference>
<keyword evidence="5" id="KW-0328">Glycosyltransferase</keyword>
<dbReference type="GO" id="GO:0009244">
    <property type="term" value="P:lipopolysaccharide core region biosynthetic process"/>
    <property type="evidence" value="ECO:0007669"/>
    <property type="project" value="InterPro"/>
</dbReference>
<reference evidence="14 15" key="1">
    <citation type="submission" date="2019-03" db="EMBL/GenBank/DDBJ databases">
        <title>Complete genome sequence of Ferrigenium kumadai strain An22, a microaerophilic iron-oxidizing bacterium isolated from a paddy field soil.</title>
        <authorList>
            <person name="Watanabe T."/>
            <person name="Asakawa S."/>
        </authorList>
    </citation>
    <scope>NUCLEOTIDE SEQUENCE [LARGE SCALE GENOMIC DNA]</scope>
    <source>
        <strain evidence="14 15">An22</strain>
    </source>
</reference>
<evidence type="ECO:0000256" key="3">
    <source>
        <dbReference type="ARBA" id="ARBA00022475"/>
    </source>
</evidence>
<dbReference type="AlphaFoldDB" id="A0AAN1T0U4"/>
<keyword evidence="4" id="KW-0997">Cell inner membrane</keyword>
<evidence type="ECO:0000256" key="8">
    <source>
        <dbReference type="ARBA" id="ARBA00023136"/>
    </source>
</evidence>
<dbReference type="PANTHER" id="PTHR30160">
    <property type="entry name" value="TETRAACYLDISACCHARIDE 4'-KINASE-RELATED"/>
    <property type="match status" value="1"/>
</dbReference>
<dbReference type="GO" id="GO:0008713">
    <property type="term" value="F:ADP-heptose-lipopolysaccharide heptosyltransferase activity"/>
    <property type="evidence" value="ECO:0007669"/>
    <property type="project" value="TreeGrafter"/>
</dbReference>
<evidence type="ECO:0000256" key="9">
    <source>
        <dbReference type="ARBA" id="ARBA00043995"/>
    </source>
</evidence>
<gene>
    <name evidence="14" type="ORF">FGKAn22_23560</name>
</gene>
<accession>A0AAN1T0U4</accession>
<keyword evidence="3" id="KW-1003">Cell membrane</keyword>
<sequence length="321" mass="34993">MQNAPHIVLIKTSSLGDVLHNLPVVTDIRKHLPDARIDWVVEESFAALPALHPGVGHVIPVAMRRWRKSWWRSRSEIQAFCRKLQTRPYDLALDTQGLLKSALITRCVRAEHCGHAWGSAREPLASLFYDRTCAIAEDLHAVERNRQLAASVLGYTADGAPDYGIRTPDLVLPWLPDTPYAVLLHATSRDDKLWDEQNWITLGKRLHSSGLRAVLPWGSEKEKARSERLCAAIPSAVCAPRMNLNEAAALLGKARTVIGVDTGLSHLAAALDVPTVGIYTATDPGLTGLYAGSRAVNLGGKHAPPTVNAVIEKLANLGVHV</sequence>
<evidence type="ECO:0000313" key="14">
    <source>
        <dbReference type="EMBL" id="BBJ00664.1"/>
    </source>
</evidence>
<dbReference type="Gene3D" id="3.40.50.2000">
    <property type="entry name" value="Glycogen Phosphorylase B"/>
    <property type="match status" value="2"/>
</dbReference>
<dbReference type="SUPFAM" id="SSF53756">
    <property type="entry name" value="UDP-Glycosyltransferase/glycogen phosphorylase"/>
    <property type="match status" value="1"/>
</dbReference>
<dbReference type="GO" id="GO:0005886">
    <property type="term" value="C:plasma membrane"/>
    <property type="evidence" value="ECO:0007669"/>
    <property type="project" value="UniProtKB-SubCell"/>
</dbReference>
<dbReference type="CDD" id="cd03789">
    <property type="entry name" value="GT9_LPS_heptosyltransferase"/>
    <property type="match status" value="1"/>
</dbReference>
<dbReference type="RefSeq" id="WP_212785887.1">
    <property type="nucleotide sequence ID" value="NZ_AP019536.1"/>
</dbReference>
<evidence type="ECO:0000256" key="2">
    <source>
        <dbReference type="ARBA" id="ARBA00004713"/>
    </source>
</evidence>
<evidence type="ECO:0000256" key="1">
    <source>
        <dbReference type="ARBA" id="ARBA00004515"/>
    </source>
</evidence>
<dbReference type="InterPro" id="IPR002201">
    <property type="entry name" value="Glyco_trans_9"/>
</dbReference>
<keyword evidence="7" id="KW-0448">Lipopolysaccharide biosynthesis</keyword>
<comment type="catalytic activity">
    <reaction evidence="13">
        <text>an alpha-Kdo-(2-&gt;4)-alpha-Kdo-(2-&gt;6)-lipid A + ADP-L-glycero-beta-D-manno-heptose = an L-alpha-D-Hep-(1-&gt;5)-[alpha-Kdo-(2-&gt;4)]-alpha-Kdo-(2-&gt;6)-lipid A + ADP + H(+)</text>
        <dbReference type="Rhea" id="RHEA:74067"/>
        <dbReference type="ChEBI" id="CHEBI:15378"/>
        <dbReference type="ChEBI" id="CHEBI:61506"/>
        <dbReference type="ChEBI" id="CHEBI:176431"/>
        <dbReference type="ChEBI" id="CHEBI:193068"/>
        <dbReference type="ChEBI" id="CHEBI:456216"/>
        <dbReference type="EC" id="2.4.99.23"/>
    </reaction>
</comment>
<evidence type="ECO:0000256" key="7">
    <source>
        <dbReference type="ARBA" id="ARBA00022985"/>
    </source>
</evidence>
<dbReference type="NCBIfam" id="TIGR02193">
    <property type="entry name" value="heptsyl_trn_I"/>
    <property type="match status" value="1"/>
</dbReference>
<dbReference type="PANTHER" id="PTHR30160:SF19">
    <property type="entry name" value="LIPOPOLYSACCHARIDE HEPTOSYLTRANSFERASE 1"/>
    <property type="match status" value="1"/>
</dbReference>
<proteinExistence type="inferred from homology"/>
<evidence type="ECO:0000256" key="4">
    <source>
        <dbReference type="ARBA" id="ARBA00022519"/>
    </source>
</evidence>